<dbReference type="AlphaFoldDB" id="L1M982"/>
<sequence length="148" mass="15649">MRSLGSANTNLKTQRPGAPAQLVVTNVRVGTHEGFERIVFEFHGSGDPGWFIDYSDSPTQQGSGSPVEYTGDTALNINIDGTAYPFEVGIPDPRLNPVPGSGGIVTEVVSAGTFEGRSQFVVGIKGSAKPYSVQVLKDPVRLVLDISS</sequence>
<dbReference type="STRING" id="1035195.HMPREF9997_02822"/>
<feature type="domain" description="AMIN-like" evidence="1">
    <location>
        <begin position="23"/>
        <end position="147"/>
    </location>
</feature>
<dbReference type="HOGENOM" id="CLU_099777_2_1_11"/>
<evidence type="ECO:0000313" key="2">
    <source>
        <dbReference type="EMBL" id="EKX87496.1"/>
    </source>
</evidence>
<evidence type="ECO:0000313" key="3">
    <source>
        <dbReference type="Proteomes" id="UP000010445"/>
    </source>
</evidence>
<dbReference type="EMBL" id="AMEM01000044">
    <property type="protein sequence ID" value="EKX87496.1"/>
    <property type="molecule type" value="Genomic_DNA"/>
</dbReference>
<comment type="caution">
    <text evidence="2">The sequence shown here is derived from an EMBL/GenBank/DDBJ whole genome shotgun (WGS) entry which is preliminary data.</text>
</comment>
<gene>
    <name evidence="2" type="ORF">HMPREF9997_02822</name>
</gene>
<dbReference type="eggNOG" id="COG5401">
    <property type="taxonomic scope" value="Bacteria"/>
</dbReference>
<protein>
    <recommendedName>
        <fullName evidence="1">AMIN-like domain-containing protein</fullName>
    </recommendedName>
</protein>
<accession>L1M982</accession>
<dbReference type="InterPro" id="IPR056303">
    <property type="entry name" value="AMIN-like"/>
</dbReference>
<dbReference type="PATRIC" id="fig|1035195.3.peg.2530"/>
<dbReference type="Pfam" id="PF24837">
    <property type="entry name" value="AMIN-like"/>
    <property type="match status" value="1"/>
</dbReference>
<name>L1M982_9CORY</name>
<organism evidence="2 3">
    <name type="scientific">Corynebacterium durum F0235</name>
    <dbReference type="NCBI Taxonomy" id="1035195"/>
    <lineage>
        <taxon>Bacteria</taxon>
        <taxon>Bacillati</taxon>
        <taxon>Actinomycetota</taxon>
        <taxon>Actinomycetes</taxon>
        <taxon>Mycobacteriales</taxon>
        <taxon>Corynebacteriaceae</taxon>
        <taxon>Corynebacterium</taxon>
    </lineage>
</organism>
<proteinExistence type="predicted"/>
<keyword evidence="3" id="KW-1185">Reference proteome</keyword>
<dbReference type="Proteomes" id="UP000010445">
    <property type="component" value="Unassembled WGS sequence"/>
</dbReference>
<reference evidence="2 3" key="1">
    <citation type="submission" date="2012-05" db="EMBL/GenBank/DDBJ databases">
        <authorList>
            <person name="Weinstock G."/>
            <person name="Sodergren E."/>
            <person name="Lobos E.A."/>
            <person name="Fulton L."/>
            <person name="Fulton R."/>
            <person name="Courtney L."/>
            <person name="Fronick C."/>
            <person name="O'Laughlin M."/>
            <person name="Godfrey J."/>
            <person name="Wilson R.M."/>
            <person name="Miner T."/>
            <person name="Farmer C."/>
            <person name="Delehaunty K."/>
            <person name="Cordes M."/>
            <person name="Minx P."/>
            <person name="Tomlinson C."/>
            <person name="Chen J."/>
            <person name="Wollam A."/>
            <person name="Pepin K.H."/>
            <person name="Bhonagiri V."/>
            <person name="Zhang X."/>
            <person name="Suruliraj S."/>
            <person name="Warren W."/>
            <person name="Mitreva M."/>
            <person name="Mardis E.R."/>
            <person name="Wilson R.K."/>
        </authorList>
    </citation>
    <scope>NUCLEOTIDE SEQUENCE [LARGE SCALE GENOMIC DNA]</scope>
    <source>
        <strain evidence="2 3">F0235</strain>
    </source>
</reference>
<evidence type="ECO:0000259" key="1">
    <source>
        <dbReference type="Pfam" id="PF24837"/>
    </source>
</evidence>